<keyword evidence="1" id="KW-0472">Membrane</keyword>
<feature type="transmembrane region" description="Helical" evidence="1">
    <location>
        <begin position="177"/>
        <end position="198"/>
    </location>
</feature>
<name>A0AAV1HQH2_9CHLO</name>
<keyword evidence="1" id="KW-1133">Transmembrane helix</keyword>
<proteinExistence type="predicted"/>
<dbReference type="GO" id="GO:0031969">
    <property type="term" value="C:chloroplast membrane"/>
    <property type="evidence" value="ECO:0007669"/>
    <property type="project" value="TreeGrafter"/>
</dbReference>
<dbReference type="Pfam" id="PF11833">
    <property type="entry name" value="CPP1-like"/>
    <property type="match status" value="1"/>
</dbReference>
<comment type="caution">
    <text evidence="2">The sequence shown here is derived from an EMBL/GenBank/DDBJ whole genome shotgun (WGS) entry which is preliminary data.</text>
</comment>
<gene>
    <name evidence="2" type="ORF">CVIRNUC_000367</name>
</gene>
<reference evidence="2 3" key="1">
    <citation type="submission" date="2023-10" db="EMBL/GenBank/DDBJ databases">
        <authorList>
            <person name="Maclean D."/>
            <person name="Macfadyen A."/>
        </authorList>
    </citation>
    <scope>NUCLEOTIDE SEQUENCE [LARGE SCALE GENOMIC DNA]</scope>
</reference>
<organism evidence="2 3">
    <name type="scientific">Coccomyxa viridis</name>
    <dbReference type="NCBI Taxonomy" id="1274662"/>
    <lineage>
        <taxon>Eukaryota</taxon>
        <taxon>Viridiplantae</taxon>
        <taxon>Chlorophyta</taxon>
        <taxon>core chlorophytes</taxon>
        <taxon>Trebouxiophyceae</taxon>
        <taxon>Trebouxiophyceae incertae sedis</taxon>
        <taxon>Coccomyxaceae</taxon>
        <taxon>Coccomyxa</taxon>
    </lineage>
</organism>
<dbReference type="AlphaFoldDB" id="A0AAV1HQH2"/>
<sequence>MFQVSTVRASLKVSDIKANPPVITGAQRRNAREVLGLSRDANSDAVSRAYKKRLTDARGNDTEKAKIENAHSIIMMSQLSARMKGGVKVDKDIRFADKAVYFPWRPRKHTASRQIMLYSGLAYALMAAWGIFTQATAGTQPLVASTVIGAGSNIYKLQQLFPPGPSESGGASGLKNILRGALLAVAATFLGCFLIYTLPDWVSAQINKQMPYWFYEREQTLLTVGTAISNWIMSSYFR</sequence>
<feature type="transmembrane region" description="Helical" evidence="1">
    <location>
        <begin position="115"/>
        <end position="132"/>
    </location>
</feature>
<accession>A0AAV1HQH2</accession>
<dbReference type="PANTHER" id="PTHR33372">
    <property type="match status" value="1"/>
</dbReference>
<evidence type="ECO:0000256" key="1">
    <source>
        <dbReference type="SAM" id="Phobius"/>
    </source>
</evidence>
<dbReference type="Proteomes" id="UP001314263">
    <property type="component" value="Unassembled WGS sequence"/>
</dbReference>
<keyword evidence="1" id="KW-0812">Transmembrane</keyword>
<dbReference type="EMBL" id="CAUYUE010000001">
    <property type="protein sequence ID" value="CAK0733995.1"/>
    <property type="molecule type" value="Genomic_DNA"/>
</dbReference>
<evidence type="ECO:0000313" key="2">
    <source>
        <dbReference type="EMBL" id="CAK0733995.1"/>
    </source>
</evidence>
<keyword evidence="3" id="KW-1185">Reference proteome</keyword>
<dbReference type="PANTHER" id="PTHR33372:SF2">
    <property type="entry name" value="PROTEIN CHAPERONE-LIKE PROTEIN OF POR1, CHLOROPLASTIC"/>
    <property type="match status" value="1"/>
</dbReference>
<evidence type="ECO:0000313" key="3">
    <source>
        <dbReference type="Proteomes" id="UP001314263"/>
    </source>
</evidence>
<protein>
    <submittedName>
        <fullName evidence="2">Uncharacterized protein</fullName>
    </submittedName>
</protein>
<dbReference type="InterPro" id="IPR021788">
    <property type="entry name" value="CPP1-like"/>
</dbReference>